<evidence type="ECO:0000256" key="2">
    <source>
        <dbReference type="ARBA" id="ARBA00006419"/>
    </source>
</evidence>
<evidence type="ECO:0000313" key="10">
    <source>
        <dbReference type="Proteomes" id="UP000813824"/>
    </source>
</evidence>
<dbReference type="SUPFAM" id="SSF74788">
    <property type="entry name" value="Cullin repeat-like"/>
    <property type="match status" value="1"/>
</dbReference>
<dbReference type="Pfam" id="PF04124">
    <property type="entry name" value="Dor1"/>
    <property type="match status" value="1"/>
</dbReference>
<dbReference type="GO" id="GO:0015031">
    <property type="term" value="P:protein transport"/>
    <property type="evidence" value="ECO:0007669"/>
    <property type="project" value="UniProtKB-KW"/>
</dbReference>
<dbReference type="GO" id="GO:0017119">
    <property type="term" value="C:Golgi transport complex"/>
    <property type="evidence" value="ECO:0007669"/>
    <property type="project" value="InterPro"/>
</dbReference>
<reference evidence="9" key="1">
    <citation type="journal article" date="2021" name="New Phytol.">
        <title>Evolutionary innovations through gain and loss of genes in the ectomycorrhizal Boletales.</title>
        <authorList>
            <person name="Wu G."/>
            <person name="Miyauchi S."/>
            <person name="Morin E."/>
            <person name="Kuo A."/>
            <person name="Drula E."/>
            <person name="Varga T."/>
            <person name="Kohler A."/>
            <person name="Feng B."/>
            <person name="Cao Y."/>
            <person name="Lipzen A."/>
            <person name="Daum C."/>
            <person name="Hundley H."/>
            <person name="Pangilinan J."/>
            <person name="Johnson J."/>
            <person name="Barry K."/>
            <person name="LaButti K."/>
            <person name="Ng V."/>
            <person name="Ahrendt S."/>
            <person name="Min B."/>
            <person name="Choi I.G."/>
            <person name="Park H."/>
            <person name="Plett J.M."/>
            <person name="Magnuson J."/>
            <person name="Spatafora J.W."/>
            <person name="Nagy L.G."/>
            <person name="Henrissat B."/>
            <person name="Grigoriev I.V."/>
            <person name="Yang Z.L."/>
            <person name="Xu J."/>
            <person name="Martin F.M."/>
        </authorList>
    </citation>
    <scope>NUCLEOTIDE SEQUENCE</scope>
    <source>
        <strain evidence="9">KKN 215</strain>
    </source>
</reference>
<dbReference type="AlphaFoldDB" id="A0A8K0UJV0"/>
<dbReference type="InterPro" id="IPR016159">
    <property type="entry name" value="Cullin_repeat-like_dom_sf"/>
</dbReference>
<dbReference type="InterPro" id="IPR007255">
    <property type="entry name" value="COG8"/>
</dbReference>
<evidence type="ECO:0000313" key="9">
    <source>
        <dbReference type="EMBL" id="KAH8093829.1"/>
    </source>
</evidence>
<dbReference type="PANTHER" id="PTHR21311:SF0">
    <property type="entry name" value="CONSERVED OLIGOMERIC GOLGI COMPLEX SUBUNIT 8"/>
    <property type="match status" value="1"/>
</dbReference>
<proteinExistence type="inferred from homology"/>
<sequence length="578" mass="63451">MDGSDSFPKRNAPSDTLALPELLATSSGDIPPAMLKHPDASAYLGYLTNLSLHDLQSEPTSLSSSSAQLTNALTTLCHTSYPTFLSLHATASTLTTSISSLSSSLDSLLSILPSLESSARTFAQETREIQKERRKASLVLEHHDKLYDVLSLPMLLDSCIRNHNYNEALLLASHASTLSQRFSHNSLIQSVRAECDGRVQAMLVQLLGVLSDQAKLPALFRAVNFLRKMEVMDEQELALAFLSGRGAYLDRALSAVETEMKGTMEGDQGQDREAPARYLKRYVDIWREGVQDVISQYNTIFLERAPSTSSATTPTLLHMLLSTFATYRIQSLLDLLRQNLPMISDPAHLTALLTQLTYCSTSFARLGLDFRGFLAPIFVDAVRTGIKQGFEAAADAWCAPLTTTGKPGKSVQKPSQLLVASSAVSSLPKPTPAQLQALLSNPVNVPPQVLASYPHLAVYLNAILTALNSLRMLAPVELMGDILAELEITLAKSGLALLRYARDKPWKTLKRSSISEEPSKEDEIIDVTMELYFTVLVPFVRRALVEGVYSSSMEGVHQNTVSELEQVVNEWKEIRLKG</sequence>
<dbReference type="PANTHER" id="PTHR21311">
    <property type="entry name" value="CONSERVED OLIGOMERIC GOLGI COMPLEX COMPONENT 8"/>
    <property type="match status" value="1"/>
</dbReference>
<evidence type="ECO:0000256" key="1">
    <source>
        <dbReference type="ARBA" id="ARBA00004395"/>
    </source>
</evidence>
<dbReference type="Proteomes" id="UP000813824">
    <property type="component" value="Unassembled WGS sequence"/>
</dbReference>
<keyword evidence="5" id="KW-0653">Protein transport</keyword>
<keyword evidence="4" id="KW-0813">Transport</keyword>
<keyword evidence="7" id="KW-0472">Membrane</keyword>
<dbReference type="GO" id="GO:0006891">
    <property type="term" value="P:intra-Golgi vesicle-mediated transport"/>
    <property type="evidence" value="ECO:0007669"/>
    <property type="project" value="TreeGrafter"/>
</dbReference>
<organism evidence="9 10">
    <name type="scientific">Cristinia sonorae</name>
    <dbReference type="NCBI Taxonomy" id="1940300"/>
    <lineage>
        <taxon>Eukaryota</taxon>
        <taxon>Fungi</taxon>
        <taxon>Dikarya</taxon>
        <taxon>Basidiomycota</taxon>
        <taxon>Agaricomycotina</taxon>
        <taxon>Agaricomycetes</taxon>
        <taxon>Agaricomycetidae</taxon>
        <taxon>Agaricales</taxon>
        <taxon>Pleurotineae</taxon>
        <taxon>Stephanosporaceae</taxon>
        <taxon>Cristinia</taxon>
    </lineage>
</organism>
<name>A0A8K0UJV0_9AGAR</name>
<comment type="similarity">
    <text evidence="2">Belongs to the COG8 family.</text>
</comment>
<dbReference type="EMBL" id="JAEVFJ010000028">
    <property type="protein sequence ID" value="KAH8093829.1"/>
    <property type="molecule type" value="Genomic_DNA"/>
</dbReference>
<keyword evidence="6" id="KW-0333">Golgi apparatus</keyword>
<evidence type="ECO:0000256" key="5">
    <source>
        <dbReference type="ARBA" id="ARBA00022927"/>
    </source>
</evidence>
<evidence type="ECO:0000256" key="8">
    <source>
        <dbReference type="ARBA" id="ARBA00031347"/>
    </source>
</evidence>
<protein>
    <recommendedName>
        <fullName evidence="3">Conserved oligomeric Golgi complex subunit 8</fullName>
    </recommendedName>
    <alternativeName>
        <fullName evidence="8">Component of oligomeric Golgi complex 8</fullName>
    </alternativeName>
</protein>
<evidence type="ECO:0000256" key="3">
    <source>
        <dbReference type="ARBA" id="ARBA00020983"/>
    </source>
</evidence>
<dbReference type="GO" id="GO:0000139">
    <property type="term" value="C:Golgi membrane"/>
    <property type="evidence" value="ECO:0007669"/>
    <property type="project" value="UniProtKB-SubCell"/>
</dbReference>
<accession>A0A8K0UJV0</accession>
<evidence type="ECO:0000256" key="4">
    <source>
        <dbReference type="ARBA" id="ARBA00022448"/>
    </source>
</evidence>
<comment type="subcellular location">
    <subcellularLocation>
        <location evidence="1">Golgi apparatus membrane</location>
        <topology evidence="1">Peripheral membrane protein</topology>
    </subcellularLocation>
</comment>
<evidence type="ECO:0000256" key="6">
    <source>
        <dbReference type="ARBA" id="ARBA00023034"/>
    </source>
</evidence>
<comment type="caution">
    <text evidence="9">The sequence shown here is derived from an EMBL/GenBank/DDBJ whole genome shotgun (WGS) entry which is preliminary data.</text>
</comment>
<keyword evidence="10" id="KW-1185">Reference proteome</keyword>
<gene>
    <name evidence="9" type="ORF">BXZ70DRAFT_949344</name>
</gene>
<evidence type="ECO:0000256" key="7">
    <source>
        <dbReference type="ARBA" id="ARBA00023136"/>
    </source>
</evidence>
<dbReference type="OrthoDB" id="1661054at2759"/>